<keyword evidence="8" id="KW-0732">Signal</keyword>
<evidence type="ECO:0000256" key="9">
    <source>
        <dbReference type="ARBA" id="ARBA00022737"/>
    </source>
</evidence>
<accession>A0AA35RBP6</accession>
<dbReference type="GO" id="GO:0080090">
    <property type="term" value="P:regulation of primary metabolic process"/>
    <property type="evidence" value="ECO:0007669"/>
    <property type="project" value="UniProtKB-ARBA"/>
</dbReference>
<feature type="domain" description="EGF-like" evidence="16">
    <location>
        <begin position="14"/>
        <end position="51"/>
    </location>
</feature>
<evidence type="ECO:0000256" key="10">
    <source>
        <dbReference type="ARBA" id="ARBA00022782"/>
    </source>
</evidence>
<dbReference type="InterPro" id="IPR009030">
    <property type="entry name" value="Growth_fac_rcpt_cys_sf"/>
</dbReference>
<dbReference type="GO" id="GO:0048468">
    <property type="term" value="P:cell development"/>
    <property type="evidence" value="ECO:0007669"/>
    <property type="project" value="UniProtKB-ARBA"/>
</dbReference>
<keyword evidence="11 15" id="KW-1133">Transmembrane helix</keyword>
<dbReference type="PROSITE" id="PS01186">
    <property type="entry name" value="EGF_2"/>
    <property type="match status" value="1"/>
</dbReference>
<feature type="disulfide bond" evidence="14">
    <location>
        <begin position="2"/>
        <end position="11"/>
    </location>
</feature>
<dbReference type="InterPro" id="IPR000152">
    <property type="entry name" value="EGF-type_Asp/Asn_hydroxyl_site"/>
</dbReference>
<evidence type="ECO:0000256" key="4">
    <source>
        <dbReference type="ARBA" id="ARBA00022475"/>
    </source>
</evidence>
<keyword evidence="6" id="KW-0597">Phosphoprotein</keyword>
<dbReference type="PANTHER" id="PTHR12916">
    <property type="entry name" value="CYTOCHROME C OXIDASE POLYPEPTIDE VIC-2"/>
    <property type="match status" value="1"/>
</dbReference>
<sequence>MCPPGYTGQFCRLDINECEEDMPCLNEATCLNTNGSFTCMCPLGYSGVLCDEDINDCTSSPCLNGGDCIDAGPVAYNCSCQEGWTGENCETCSIAFCSKCTEGRSPKCTECSSKDYELDKEGLCVCKEGFVQDEVTKDCREKEPSTGDDNQSSNLGVIIACIIGALLLLLLITLLVIGAFIATRKRAKAKLETDEISLKLVTSETRLP</sequence>
<name>A0AA35RBP6_GEOBA</name>
<evidence type="ECO:0000256" key="14">
    <source>
        <dbReference type="PROSITE-ProRule" id="PRU00076"/>
    </source>
</evidence>
<comment type="caution">
    <text evidence="17">The sequence shown here is derived from an EMBL/GenBank/DDBJ whole genome shotgun (WGS) entry which is preliminary data.</text>
</comment>
<dbReference type="PROSITE" id="PS00022">
    <property type="entry name" value="EGF_1"/>
    <property type="match status" value="2"/>
</dbReference>
<dbReference type="GO" id="GO:0009967">
    <property type="term" value="P:positive regulation of signal transduction"/>
    <property type="evidence" value="ECO:0007669"/>
    <property type="project" value="UniProtKB-ARBA"/>
</dbReference>
<keyword evidence="9" id="KW-0677">Repeat</keyword>
<dbReference type="GO" id="GO:0008593">
    <property type="term" value="P:regulation of Notch signaling pathway"/>
    <property type="evidence" value="ECO:0007669"/>
    <property type="project" value="UniProtKB-ARBA"/>
</dbReference>
<feature type="domain" description="EGF-like" evidence="16">
    <location>
        <begin position="53"/>
        <end position="90"/>
    </location>
</feature>
<dbReference type="Gene3D" id="2.10.25.10">
    <property type="entry name" value="Laminin"/>
    <property type="match status" value="2"/>
</dbReference>
<dbReference type="InterPro" id="IPR000742">
    <property type="entry name" value="EGF"/>
</dbReference>
<gene>
    <name evidence="17" type="ORF">GBAR_LOCUS5812</name>
</gene>
<keyword evidence="12 15" id="KW-0472">Membrane</keyword>
<keyword evidence="4" id="KW-1003">Cell membrane</keyword>
<feature type="disulfide bond" evidence="14">
    <location>
        <begin position="80"/>
        <end position="89"/>
    </location>
</feature>
<dbReference type="PRINTS" id="PR00010">
    <property type="entry name" value="EGFBLOOD"/>
</dbReference>
<evidence type="ECO:0000256" key="1">
    <source>
        <dbReference type="ARBA" id="ARBA00004247"/>
    </source>
</evidence>
<evidence type="ECO:0000256" key="5">
    <source>
        <dbReference type="ARBA" id="ARBA00022536"/>
    </source>
</evidence>
<dbReference type="CDD" id="cd00054">
    <property type="entry name" value="EGF_CA"/>
    <property type="match status" value="2"/>
</dbReference>
<evidence type="ECO:0000256" key="15">
    <source>
        <dbReference type="SAM" id="Phobius"/>
    </source>
</evidence>
<dbReference type="GO" id="GO:0060255">
    <property type="term" value="P:regulation of macromolecule metabolic process"/>
    <property type="evidence" value="ECO:0007669"/>
    <property type="project" value="UniProtKB-ARBA"/>
</dbReference>
<dbReference type="Pfam" id="PF07645">
    <property type="entry name" value="EGF_CA"/>
    <property type="match status" value="1"/>
</dbReference>
<protein>
    <submittedName>
        <fullName evidence="17">Protocadherin Fat 4</fullName>
    </submittedName>
</protein>
<dbReference type="GO" id="GO:0005509">
    <property type="term" value="F:calcium ion binding"/>
    <property type="evidence" value="ECO:0007669"/>
    <property type="project" value="InterPro"/>
</dbReference>
<dbReference type="InterPro" id="IPR002049">
    <property type="entry name" value="LE_dom"/>
</dbReference>
<reference evidence="17" key="1">
    <citation type="submission" date="2023-03" db="EMBL/GenBank/DDBJ databases">
        <authorList>
            <person name="Steffen K."/>
            <person name="Cardenas P."/>
        </authorList>
    </citation>
    <scope>NUCLEOTIDE SEQUENCE</scope>
</reference>
<dbReference type="AlphaFoldDB" id="A0AA35RBP6"/>
<evidence type="ECO:0000256" key="6">
    <source>
        <dbReference type="ARBA" id="ARBA00022553"/>
    </source>
</evidence>
<evidence type="ECO:0000256" key="11">
    <source>
        <dbReference type="ARBA" id="ARBA00022989"/>
    </source>
</evidence>
<keyword evidence="5 14" id="KW-0245">EGF-like domain</keyword>
<dbReference type="FunFam" id="2.10.25.10:FF:000471">
    <property type="entry name" value="Protein lin-12"/>
    <property type="match status" value="1"/>
</dbReference>
<dbReference type="PROSITE" id="PS01248">
    <property type="entry name" value="EGF_LAM_1"/>
    <property type="match status" value="1"/>
</dbReference>
<dbReference type="GO" id="GO:0003002">
    <property type="term" value="P:regionalization"/>
    <property type="evidence" value="ECO:0007669"/>
    <property type="project" value="UniProtKB-ARBA"/>
</dbReference>
<dbReference type="SMART" id="SM00179">
    <property type="entry name" value="EGF_CA"/>
    <property type="match status" value="2"/>
</dbReference>
<evidence type="ECO:0000313" key="17">
    <source>
        <dbReference type="EMBL" id="CAI8008495.1"/>
    </source>
</evidence>
<organism evidence="17 18">
    <name type="scientific">Geodia barretti</name>
    <name type="common">Barrett's horny sponge</name>
    <dbReference type="NCBI Taxonomy" id="519541"/>
    <lineage>
        <taxon>Eukaryota</taxon>
        <taxon>Metazoa</taxon>
        <taxon>Porifera</taxon>
        <taxon>Demospongiae</taxon>
        <taxon>Heteroscleromorpha</taxon>
        <taxon>Tetractinellida</taxon>
        <taxon>Astrophorina</taxon>
        <taxon>Geodiidae</taxon>
        <taxon>Geodia</taxon>
    </lineage>
</organism>
<comment type="subcellular location">
    <subcellularLocation>
        <location evidence="1">Apical cell membrane</location>
        <topology evidence="1">Single-pass type I membrane protein</topology>
    </subcellularLocation>
</comment>
<dbReference type="PROSITE" id="PS01187">
    <property type="entry name" value="EGF_CA"/>
    <property type="match status" value="1"/>
</dbReference>
<feature type="disulfide bond" evidence="14">
    <location>
        <begin position="41"/>
        <end position="50"/>
    </location>
</feature>
<evidence type="ECO:0000259" key="16">
    <source>
        <dbReference type="PROSITE" id="PS50026"/>
    </source>
</evidence>
<dbReference type="EMBL" id="CASHTH010000855">
    <property type="protein sequence ID" value="CAI8008495.1"/>
    <property type="molecule type" value="Genomic_DNA"/>
</dbReference>
<evidence type="ECO:0000256" key="8">
    <source>
        <dbReference type="ARBA" id="ARBA00022729"/>
    </source>
</evidence>
<dbReference type="PROSITE" id="PS50026">
    <property type="entry name" value="EGF_3"/>
    <property type="match status" value="3"/>
</dbReference>
<dbReference type="SUPFAM" id="SSF57184">
    <property type="entry name" value="Growth factor receptor domain"/>
    <property type="match status" value="1"/>
</dbReference>
<evidence type="ECO:0000256" key="7">
    <source>
        <dbReference type="ARBA" id="ARBA00022692"/>
    </source>
</evidence>
<dbReference type="GO" id="GO:0051093">
    <property type="term" value="P:negative regulation of developmental process"/>
    <property type="evidence" value="ECO:0007669"/>
    <property type="project" value="UniProtKB-ARBA"/>
</dbReference>
<dbReference type="PANTHER" id="PTHR12916:SF4">
    <property type="entry name" value="UNINFLATABLE, ISOFORM C"/>
    <property type="match status" value="1"/>
</dbReference>
<keyword evidence="3" id="KW-0217">Developmental protein</keyword>
<feature type="transmembrane region" description="Helical" evidence="15">
    <location>
        <begin position="155"/>
        <end position="182"/>
    </location>
</feature>
<dbReference type="GO" id="GO:0007219">
    <property type="term" value="P:Notch signaling pathway"/>
    <property type="evidence" value="ECO:0007669"/>
    <property type="project" value="TreeGrafter"/>
</dbReference>
<dbReference type="GO" id="GO:0016324">
    <property type="term" value="C:apical plasma membrane"/>
    <property type="evidence" value="ECO:0007669"/>
    <property type="project" value="UniProtKB-SubCell"/>
</dbReference>
<dbReference type="FunFam" id="2.10.25.10:FF:000565">
    <property type="entry name" value="Predicted protein"/>
    <property type="match status" value="1"/>
</dbReference>
<comment type="caution">
    <text evidence="14">Lacks conserved residue(s) required for the propagation of feature annotation.</text>
</comment>
<dbReference type="InterPro" id="IPR049883">
    <property type="entry name" value="NOTCH1_EGF-like"/>
</dbReference>
<comment type="similarity">
    <text evidence="2">Belongs to the NOTCH family.</text>
</comment>
<keyword evidence="18" id="KW-1185">Reference proteome</keyword>
<dbReference type="InterPro" id="IPR001881">
    <property type="entry name" value="EGF-like_Ca-bd_dom"/>
</dbReference>
<evidence type="ECO:0000256" key="12">
    <source>
        <dbReference type="ARBA" id="ARBA00023136"/>
    </source>
</evidence>
<evidence type="ECO:0000313" key="18">
    <source>
        <dbReference type="Proteomes" id="UP001174909"/>
    </source>
</evidence>
<dbReference type="PROSITE" id="PS00010">
    <property type="entry name" value="ASX_HYDROXYL"/>
    <property type="match status" value="1"/>
</dbReference>
<keyword evidence="7 15" id="KW-0812">Transmembrane</keyword>
<keyword evidence="10" id="KW-0221">Differentiation</keyword>
<dbReference type="Proteomes" id="UP001174909">
    <property type="component" value="Unassembled WGS sequence"/>
</dbReference>
<dbReference type="GO" id="GO:0005112">
    <property type="term" value="F:Notch binding"/>
    <property type="evidence" value="ECO:0007669"/>
    <property type="project" value="TreeGrafter"/>
</dbReference>
<keyword evidence="13 14" id="KW-1015">Disulfide bond</keyword>
<evidence type="ECO:0000256" key="3">
    <source>
        <dbReference type="ARBA" id="ARBA00022473"/>
    </source>
</evidence>
<evidence type="ECO:0000256" key="2">
    <source>
        <dbReference type="ARBA" id="ARBA00005847"/>
    </source>
</evidence>
<dbReference type="InterPro" id="IPR018097">
    <property type="entry name" value="EGF_Ca-bd_CS"/>
</dbReference>
<proteinExistence type="inferred from homology"/>
<dbReference type="Pfam" id="PF00008">
    <property type="entry name" value="EGF"/>
    <property type="match status" value="1"/>
</dbReference>
<evidence type="ECO:0000256" key="13">
    <source>
        <dbReference type="ARBA" id="ARBA00023157"/>
    </source>
</evidence>
<feature type="domain" description="EGF-like" evidence="16">
    <location>
        <begin position="1"/>
        <end position="12"/>
    </location>
</feature>
<dbReference type="SMART" id="SM00181">
    <property type="entry name" value="EGF"/>
    <property type="match status" value="3"/>
</dbReference>
<dbReference type="GO" id="GO:0051241">
    <property type="term" value="P:negative regulation of multicellular organismal process"/>
    <property type="evidence" value="ECO:0007669"/>
    <property type="project" value="UniProtKB-ARBA"/>
</dbReference>